<dbReference type="EMBL" id="CAJVCH010543740">
    <property type="protein sequence ID" value="CAG7827483.1"/>
    <property type="molecule type" value="Genomic_DNA"/>
</dbReference>
<name>A0A8J2L7D9_9HEXA</name>
<sequence length="83" mass="9100">MDGVCKGRTCAPLLLRTPLRIATIAPTNYTYHIRGGNLRHVKAEQVCPNRCTQVRGSTALVLPFSSSPAEETSTKSSFFFSKN</sequence>
<gene>
    <name evidence="1" type="ORF">AFUS01_LOCUS37471</name>
</gene>
<dbReference type="AlphaFoldDB" id="A0A8J2L7D9"/>
<evidence type="ECO:0000313" key="1">
    <source>
        <dbReference type="EMBL" id="CAG7827483.1"/>
    </source>
</evidence>
<dbReference type="Proteomes" id="UP000708208">
    <property type="component" value="Unassembled WGS sequence"/>
</dbReference>
<comment type="caution">
    <text evidence="1">The sequence shown here is derived from an EMBL/GenBank/DDBJ whole genome shotgun (WGS) entry which is preliminary data.</text>
</comment>
<keyword evidence="2" id="KW-1185">Reference proteome</keyword>
<accession>A0A8J2L7D9</accession>
<organism evidence="1 2">
    <name type="scientific">Allacma fusca</name>
    <dbReference type="NCBI Taxonomy" id="39272"/>
    <lineage>
        <taxon>Eukaryota</taxon>
        <taxon>Metazoa</taxon>
        <taxon>Ecdysozoa</taxon>
        <taxon>Arthropoda</taxon>
        <taxon>Hexapoda</taxon>
        <taxon>Collembola</taxon>
        <taxon>Symphypleona</taxon>
        <taxon>Sminthuridae</taxon>
        <taxon>Allacma</taxon>
    </lineage>
</organism>
<protein>
    <submittedName>
        <fullName evidence="1">Uncharacterized protein</fullName>
    </submittedName>
</protein>
<proteinExistence type="predicted"/>
<evidence type="ECO:0000313" key="2">
    <source>
        <dbReference type="Proteomes" id="UP000708208"/>
    </source>
</evidence>
<reference evidence="1" key="1">
    <citation type="submission" date="2021-06" db="EMBL/GenBank/DDBJ databases">
        <authorList>
            <person name="Hodson N. C."/>
            <person name="Mongue J. A."/>
            <person name="Jaron S. K."/>
        </authorList>
    </citation>
    <scope>NUCLEOTIDE SEQUENCE</scope>
</reference>